<dbReference type="Gene3D" id="1.20.120.20">
    <property type="entry name" value="Apolipoprotein"/>
    <property type="match status" value="1"/>
</dbReference>
<name>A0AAW1S2A4_9CHLO</name>
<dbReference type="AlphaFoldDB" id="A0AAW1S2A4"/>
<evidence type="ECO:0000256" key="1">
    <source>
        <dbReference type="SAM" id="Coils"/>
    </source>
</evidence>
<evidence type="ECO:0000256" key="2">
    <source>
        <dbReference type="SAM" id="MobiDB-lite"/>
    </source>
</evidence>
<evidence type="ECO:0000313" key="4">
    <source>
        <dbReference type="Proteomes" id="UP001445335"/>
    </source>
</evidence>
<organism evidence="3 4">
    <name type="scientific">Elliptochloris bilobata</name>
    <dbReference type="NCBI Taxonomy" id="381761"/>
    <lineage>
        <taxon>Eukaryota</taxon>
        <taxon>Viridiplantae</taxon>
        <taxon>Chlorophyta</taxon>
        <taxon>core chlorophytes</taxon>
        <taxon>Trebouxiophyceae</taxon>
        <taxon>Trebouxiophyceae incertae sedis</taxon>
        <taxon>Elliptochloris clade</taxon>
        <taxon>Elliptochloris</taxon>
    </lineage>
</organism>
<reference evidence="3 4" key="1">
    <citation type="journal article" date="2024" name="Nat. Commun.">
        <title>Phylogenomics reveals the evolutionary origins of lichenization in chlorophyte algae.</title>
        <authorList>
            <person name="Puginier C."/>
            <person name="Libourel C."/>
            <person name="Otte J."/>
            <person name="Skaloud P."/>
            <person name="Haon M."/>
            <person name="Grisel S."/>
            <person name="Petersen M."/>
            <person name="Berrin J.G."/>
            <person name="Delaux P.M."/>
            <person name="Dal Grande F."/>
            <person name="Keller J."/>
        </authorList>
    </citation>
    <scope>NUCLEOTIDE SEQUENCE [LARGE SCALE GENOMIC DNA]</scope>
    <source>
        <strain evidence="3 4">SAG 245.80</strain>
    </source>
</reference>
<evidence type="ECO:0000313" key="3">
    <source>
        <dbReference type="EMBL" id="KAK9839546.1"/>
    </source>
</evidence>
<accession>A0AAW1S2A4</accession>
<comment type="caution">
    <text evidence="3">The sequence shown here is derived from an EMBL/GenBank/DDBJ whole genome shotgun (WGS) entry which is preliminary data.</text>
</comment>
<keyword evidence="4" id="KW-1185">Reference proteome</keyword>
<keyword evidence="1" id="KW-0175">Coiled coil</keyword>
<proteinExistence type="predicted"/>
<feature type="compositionally biased region" description="Low complexity" evidence="2">
    <location>
        <begin position="484"/>
        <end position="506"/>
    </location>
</feature>
<feature type="region of interest" description="Disordered" evidence="2">
    <location>
        <begin position="484"/>
        <end position="511"/>
    </location>
</feature>
<sequence>METRTSGARHVTTTINGILQGPAKVYLSHRGELVVRNLASSMSAHINFLSGKRLARSRAGAHSVEGYIAMDGRRLEFPRLHGAWDDKLMAETSEGAITTLQADVSAKAAEISDLRTKLATASKAAAAADALKVSSEQKVVQLQKAAKAAEAADAAKKEAAQHSQQLAAKEAEARELKGQLTAAEEEKTRLVKQAANFKLCAQAAEEAESKLQSLQAALKAAKAEKVTAEQELATVKATFSETRRAYNTLKATLDDENVRAEQATNELKQAKADAASAAKAAAGLRKAVKKAEAAAAAAKEYADSFHQEAHHNWLPHWLDERINVTRDATRPHVEAAWAKTVEASDSARTMAVTHSRRMYAQAHPHLEAARMYLSNLLQRIQAYLAETSKDLRPRAEAAWADVHGKVQQLIAHPQVAGFQKRLEAALGEVEDFVATHMRRVPALAPYAEKPYSTRLVYMLAAAPLLAVLMPLLLLGGRAPPSKGESSLSSAISASERSNAQTAAKVAVAKKRDKGRRITLGEDTIRVPE</sequence>
<dbReference type="EMBL" id="JALJOU010000016">
    <property type="protein sequence ID" value="KAK9839546.1"/>
    <property type="molecule type" value="Genomic_DNA"/>
</dbReference>
<gene>
    <name evidence="3" type="ORF">WJX81_008614</name>
</gene>
<feature type="coiled-coil region" evidence="1">
    <location>
        <begin position="132"/>
        <end position="280"/>
    </location>
</feature>
<dbReference type="Proteomes" id="UP001445335">
    <property type="component" value="Unassembled WGS sequence"/>
</dbReference>
<protein>
    <submittedName>
        <fullName evidence="3">Uncharacterized protein</fullName>
    </submittedName>
</protein>